<dbReference type="Proteomes" id="UP000182658">
    <property type="component" value="Unassembled WGS sequence"/>
</dbReference>
<keyword evidence="2" id="KW-1185">Reference proteome</keyword>
<dbReference type="InParanoid" id="A0A1J7J1R5"/>
<reference evidence="1 2" key="1">
    <citation type="submission" date="2016-10" db="EMBL/GenBank/DDBJ databases">
        <title>Draft genome sequence of Coniochaeta ligniaria NRRL30616, a lignocellulolytic fungus for bioabatement of inhibitors in plant biomass hydrolysates.</title>
        <authorList>
            <consortium name="DOE Joint Genome Institute"/>
            <person name="Jimenez D.J."/>
            <person name="Hector R.E."/>
            <person name="Riley R."/>
            <person name="Sun H."/>
            <person name="Grigoriev I.V."/>
            <person name="Van Elsas J.D."/>
            <person name="Nichols N.N."/>
        </authorList>
    </citation>
    <scope>NUCLEOTIDE SEQUENCE [LARGE SCALE GENOMIC DNA]</scope>
    <source>
        <strain evidence="1 2">NRRL 30616</strain>
    </source>
</reference>
<sequence length="180" mass="20777">MLWCARRRVCDTHEDKLTGASPTGWEWLVASTGFAFFLTFCIWAGESELVIHTHQSHWGLGMGMGWMDSHVLARLLWHTSHLPGQHFAFWIIFFLGPQKSELATRDGSMGFPTPDGHMRAGLFFFPLLLSFDLERTFFSERIDDTPTETQHDTPLLPLRAWKPHLLQWERDKFTLDSVSS</sequence>
<evidence type="ECO:0000313" key="2">
    <source>
        <dbReference type="Proteomes" id="UP000182658"/>
    </source>
</evidence>
<name>A0A1J7J1R5_9PEZI</name>
<dbReference type="AlphaFoldDB" id="A0A1J7J1R5"/>
<organism evidence="1 2">
    <name type="scientific">Coniochaeta ligniaria NRRL 30616</name>
    <dbReference type="NCBI Taxonomy" id="1408157"/>
    <lineage>
        <taxon>Eukaryota</taxon>
        <taxon>Fungi</taxon>
        <taxon>Dikarya</taxon>
        <taxon>Ascomycota</taxon>
        <taxon>Pezizomycotina</taxon>
        <taxon>Sordariomycetes</taxon>
        <taxon>Sordariomycetidae</taxon>
        <taxon>Coniochaetales</taxon>
        <taxon>Coniochaetaceae</taxon>
        <taxon>Coniochaeta</taxon>
    </lineage>
</organism>
<proteinExistence type="predicted"/>
<dbReference type="EMBL" id="KV875099">
    <property type="protein sequence ID" value="OIW27265.1"/>
    <property type="molecule type" value="Genomic_DNA"/>
</dbReference>
<evidence type="ECO:0000313" key="1">
    <source>
        <dbReference type="EMBL" id="OIW27265.1"/>
    </source>
</evidence>
<gene>
    <name evidence="1" type="ORF">CONLIGDRAFT_420985</name>
</gene>
<protein>
    <submittedName>
        <fullName evidence="1">Uncharacterized protein</fullName>
    </submittedName>
</protein>
<accession>A0A1J7J1R5</accession>